<dbReference type="PANTHER" id="PTHR30151:SF19">
    <property type="entry name" value="ABC TRANSPORTER PERMEASE"/>
    <property type="match status" value="1"/>
</dbReference>
<keyword evidence="5 7" id="KW-1133">Transmembrane helix</keyword>
<feature type="transmembrane region" description="Helical" evidence="7">
    <location>
        <begin position="137"/>
        <end position="164"/>
    </location>
</feature>
<proteinExistence type="predicted"/>
<feature type="transmembrane region" description="Helical" evidence="7">
    <location>
        <begin position="96"/>
        <end position="116"/>
    </location>
</feature>
<reference evidence="8 9" key="1">
    <citation type="submission" date="2020-08" db="EMBL/GenBank/DDBJ databases">
        <title>Genomic Encyclopedia of Type Strains, Phase IV (KMG-IV): sequencing the most valuable type-strain genomes for metagenomic binning, comparative biology and taxonomic classification.</title>
        <authorList>
            <person name="Goeker M."/>
        </authorList>
    </citation>
    <scope>NUCLEOTIDE SEQUENCE [LARGE SCALE GENOMIC DNA]</scope>
    <source>
        <strain evidence="8 9">DSM 103526</strain>
    </source>
</reference>
<organism evidence="8 9">
    <name type="scientific">Anaerosolibacter carboniphilus</name>
    <dbReference type="NCBI Taxonomy" id="1417629"/>
    <lineage>
        <taxon>Bacteria</taxon>
        <taxon>Bacillati</taxon>
        <taxon>Bacillota</taxon>
        <taxon>Clostridia</taxon>
        <taxon>Peptostreptococcales</taxon>
        <taxon>Thermotaleaceae</taxon>
        <taxon>Anaerosolibacter</taxon>
    </lineage>
</organism>
<keyword evidence="6 7" id="KW-0472">Membrane</keyword>
<evidence type="ECO:0000256" key="1">
    <source>
        <dbReference type="ARBA" id="ARBA00004651"/>
    </source>
</evidence>
<dbReference type="RefSeq" id="WP_184311675.1">
    <property type="nucleotide sequence ID" value="NZ_JACHEN010000020.1"/>
</dbReference>
<gene>
    <name evidence="8" type="ORF">HNQ80_003274</name>
</gene>
<comment type="subcellular location">
    <subcellularLocation>
        <location evidence="1">Cell membrane</location>
        <topology evidence="1">Multi-pass membrane protein</topology>
    </subcellularLocation>
</comment>
<dbReference type="PANTHER" id="PTHR30151">
    <property type="entry name" value="ALKANE SULFONATE ABC TRANSPORTER-RELATED, MEMBRANE SUBUNIT"/>
    <property type="match status" value="1"/>
</dbReference>
<dbReference type="InterPro" id="IPR035906">
    <property type="entry name" value="MetI-like_sf"/>
</dbReference>
<evidence type="ECO:0000256" key="7">
    <source>
        <dbReference type="SAM" id="Phobius"/>
    </source>
</evidence>
<dbReference type="EMBL" id="JACHEN010000020">
    <property type="protein sequence ID" value="MBB6217168.1"/>
    <property type="molecule type" value="Genomic_DNA"/>
</dbReference>
<evidence type="ECO:0000256" key="4">
    <source>
        <dbReference type="ARBA" id="ARBA00022692"/>
    </source>
</evidence>
<dbReference type="SUPFAM" id="SSF161098">
    <property type="entry name" value="MetI-like"/>
    <property type="match status" value="1"/>
</dbReference>
<evidence type="ECO:0000313" key="8">
    <source>
        <dbReference type="EMBL" id="MBB6217168.1"/>
    </source>
</evidence>
<sequence>MLNKVKCNSNVEEQNYEFSQEHLDYLCAVKRRRRAILFTQIALLAVFFIVWELAAQLKLIDTFLTSYPSQMWRLFLQLVKDGSLLKHMGISTFETVIGFIAGTLLGTIVAILLWWSDFASKVLDPYMVVLNALPKTALAPIIILWAGAGITGIIVTAMTVSIVFSVDTA</sequence>
<keyword evidence="3" id="KW-1003">Cell membrane</keyword>
<protein>
    <submittedName>
        <fullName evidence="8">ABC-type nitrate/sulfonate/bicarbonate transport system permease component</fullName>
    </submittedName>
</protein>
<dbReference type="AlphaFoldDB" id="A0A841KXZ7"/>
<evidence type="ECO:0000256" key="2">
    <source>
        <dbReference type="ARBA" id="ARBA00022448"/>
    </source>
</evidence>
<accession>A0A841KXZ7</accession>
<evidence type="ECO:0000256" key="5">
    <source>
        <dbReference type="ARBA" id="ARBA00022989"/>
    </source>
</evidence>
<keyword evidence="9" id="KW-1185">Reference proteome</keyword>
<evidence type="ECO:0000256" key="6">
    <source>
        <dbReference type="ARBA" id="ARBA00023136"/>
    </source>
</evidence>
<keyword evidence="4 7" id="KW-0812">Transmembrane</keyword>
<comment type="caution">
    <text evidence="8">The sequence shown here is derived from an EMBL/GenBank/DDBJ whole genome shotgun (WGS) entry which is preliminary data.</text>
</comment>
<evidence type="ECO:0000313" key="9">
    <source>
        <dbReference type="Proteomes" id="UP000579281"/>
    </source>
</evidence>
<name>A0A841KXZ7_9FIRM</name>
<evidence type="ECO:0000256" key="3">
    <source>
        <dbReference type="ARBA" id="ARBA00022475"/>
    </source>
</evidence>
<keyword evidence="2" id="KW-0813">Transport</keyword>
<dbReference type="Proteomes" id="UP000579281">
    <property type="component" value="Unassembled WGS sequence"/>
</dbReference>
<dbReference type="GO" id="GO:0005886">
    <property type="term" value="C:plasma membrane"/>
    <property type="evidence" value="ECO:0007669"/>
    <property type="project" value="UniProtKB-SubCell"/>
</dbReference>
<feature type="transmembrane region" description="Helical" evidence="7">
    <location>
        <begin position="35"/>
        <end position="54"/>
    </location>
</feature>